<gene>
    <name evidence="1" type="ORF">EAH81_18640</name>
</gene>
<accession>A0A502ELV8</accession>
<proteinExistence type="predicted"/>
<protein>
    <submittedName>
        <fullName evidence="1">Uncharacterized protein</fullName>
    </submittedName>
</protein>
<organism evidence="1 2">
    <name type="scientific">Flavobacterium pectinovorum</name>
    <dbReference type="NCBI Taxonomy" id="29533"/>
    <lineage>
        <taxon>Bacteria</taxon>
        <taxon>Pseudomonadati</taxon>
        <taxon>Bacteroidota</taxon>
        <taxon>Flavobacteriia</taxon>
        <taxon>Flavobacteriales</taxon>
        <taxon>Flavobacteriaceae</taxon>
        <taxon>Flavobacterium</taxon>
    </lineage>
</organism>
<sequence length="147" mass="17547">MNVIKKNRTRLSFLLILFMFQNIDARSLKAITKDDCEEKNVSLKSEHSYKYKYFFFRQTNHKKVKRIDKVVDENGKEIIKITMKSTESGDEYNFRKFHRLVIIGKEIQEVIYVIGQENGKVITYNFCGEKINTLNMKADDLLEKYRF</sequence>
<dbReference type="AlphaFoldDB" id="A0A502ELV8"/>
<evidence type="ECO:0000313" key="2">
    <source>
        <dbReference type="Proteomes" id="UP000319700"/>
    </source>
</evidence>
<keyword evidence="2" id="KW-1185">Reference proteome</keyword>
<dbReference type="Proteomes" id="UP000319700">
    <property type="component" value="Unassembled WGS sequence"/>
</dbReference>
<evidence type="ECO:0000313" key="1">
    <source>
        <dbReference type="EMBL" id="TPG37510.1"/>
    </source>
</evidence>
<dbReference type="EMBL" id="RCZH01000013">
    <property type="protein sequence ID" value="TPG37510.1"/>
    <property type="molecule type" value="Genomic_DNA"/>
</dbReference>
<name>A0A502ELV8_9FLAO</name>
<comment type="caution">
    <text evidence="1">The sequence shown here is derived from an EMBL/GenBank/DDBJ whole genome shotgun (WGS) entry which is preliminary data.</text>
</comment>
<reference evidence="1 2" key="1">
    <citation type="journal article" date="2019" name="Environ. Microbiol.">
        <title>Species interactions and distinct microbial communities in high Arctic permafrost affected cryosols are associated with the CH4 and CO2 gas fluxes.</title>
        <authorList>
            <person name="Altshuler I."/>
            <person name="Hamel J."/>
            <person name="Turney S."/>
            <person name="Magnuson E."/>
            <person name="Levesque R."/>
            <person name="Greer C."/>
            <person name="Whyte L.G."/>
        </authorList>
    </citation>
    <scope>NUCLEOTIDE SEQUENCE [LARGE SCALE GENOMIC DNA]</scope>
    <source>
        <strain evidence="1 2">42</strain>
    </source>
</reference>